<dbReference type="InterPro" id="IPR052391">
    <property type="entry name" value="E3_Ligase-Neurotoxin"/>
</dbReference>
<evidence type="ECO:0000256" key="2">
    <source>
        <dbReference type="ARBA" id="ARBA00005949"/>
    </source>
</evidence>
<dbReference type="GeneID" id="103256771"/>
<dbReference type="InterPro" id="IPR036770">
    <property type="entry name" value="Ankyrin_rpt-contain_sf"/>
</dbReference>
<dbReference type="Proteomes" id="UP000189704">
    <property type="component" value="Unplaced"/>
</dbReference>
<proteinExistence type="inferred from homology"/>
<protein>
    <submittedName>
        <fullName evidence="6">Ankyrin repeat and SOCS box protein 16</fullName>
    </submittedName>
</protein>
<feature type="repeat" description="ANK" evidence="3">
    <location>
        <begin position="62"/>
        <end position="94"/>
    </location>
</feature>
<evidence type="ECO:0000259" key="4">
    <source>
        <dbReference type="PROSITE" id="PS50225"/>
    </source>
</evidence>
<dbReference type="SMART" id="SM00969">
    <property type="entry name" value="SOCS_box"/>
    <property type="match status" value="1"/>
</dbReference>
<comment type="pathway">
    <text evidence="1">Protein modification; protein ubiquitination.</text>
</comment>
<evidence type="ECO:0000256" key="3">
    <source>
        <dbReference type="PROSITE-ProRule" id="PRU00023"/>
    </source>
</evidence>
<keyword evidence="3" id="KW-0040">ANK repeat</keyword>
<reference evidence="6" key="1">
    <citation type="submission" date="2025-08" db="UniProtKB">
        <authorList>
            <consortium name="RefSeq"/>
        </authorList>
    </citation>
    <scope>IDENTIFICATION</scope>
</reference>
<dbReference type="GO" id="GO:0016567">
    <property type="term" value="P:protein ubiquitination"/>
    <property type="evidence" value="ECO:0007669"/>
    <property type="project" value="UniProtKB-UniPathway"/>
</dbReference>
<dbReference type="PROSITE" id="PS50225">
    <property type="entry name" value="SOCS"/>
    <property type="match status" value="1"/>
</dbReference>
<gene>
    <name evidence="6" type="primary">ASB16</name>
</gene>
<dbReference type="SUPFAM" id="SSF158235">
    <property type="entry name" value="SOCS box-like"/>
    <property type="match status" value="1"/>
</dbReference>
<dbReference type="OrthoDB" id="194358at2759"/>
<dbReference type="AlphaFoldDB" id="A0A3Q0DX50"/>
<dbReference type="InterPro" id="IPR001496">
    <property type="entry name" value="SOCS_box"/>
</dbReference>
<sequence>MPARDAPSREVEADQQRGSQGFWVLTPKTKQTAPLTIAVAWGYTDCAHHLVQQGAELDARVGGRAALHGACAQAQPDCARLLLTFGAKANVLSDEGVAPLHLCTMPESLHPDGRGASVLPTADTRRDLKAGGGKEGMLKLCANFPRALEVLLNAYPCVPSCDTWVNVVLPEQWQEHEAFYNSALSMVNQPRCLQHLARLAVWTCLGSRCRQAAPWLPLPPLLRGYLLLRVEGRIQ</sequence>
<keyword evidence="5" id="KW-1185">Reference proteome</keyword>
<comment type="similarity">
    <text evidence="2">Belongs to the ankyrin SOCS box (ASB) family.</text>
</comment>
<dbReference type="Gene3D" id="1.10.750.20">
    <property type="entry name" value="SOCS box"/>
    <property type="match status" value="1"/>
</dbReference>
<organism evidence="5 6">
    <name type="scientific">Carlito syrichta</name>
    <name type="common">Philippine tarsier</name>
    <name type="synonym">Tarsius syrichta</name>
    <dbReference type="NCBI Taxonomy" id="1868482"/>
    <lineage>
        <taxon>Eukaryota</taxon>
        <taxon>Metazoa</taxon>
        <taxon>Chordata</taxon>
        <taxon>Craniata</taxon>
        <taxon>Vertebrata</taxon>
        <taxon>Euteleostomi</taxon>
        <taxon>Mammalia</taxon>
        <taxon>Eutheria</taxon>
        <taxon>Euarchontoglires</taxon>
        <taxon>Primates</taxon>
        <taxon>Haplorrhini</taxon>
        <taxon>Tarsiiformes</taxon>
        <taxon>Tarsiidae</taxon>
        <taxon>Carlito</taxon>
    </lineage>
</organism>
<dbReference type="KEGG" id="csyr:103256771"/>
<dbReference type="UniPathway" id="UPA00143"/>
<name>A0A3Q0DX50_CARSF</name>
<dbReference type="GO" id="GO:0035556">
    <property type="term" value="P:intracellular signal transduction"/>
    <property type="evidence" value="ECO:0007669"/>
    <property type="project" value="InterPro"/>
</dbReference>
<dbReference type="SMART" id="SM00248">
    <property type="entry name" value="ANK"/>
    <property type="match status" value="2"/>
</dbReference>
<dbReference type="InterPro" id="IPR036036">
    <property type="entry name" value="SOCS_box-like_dom_sf"/>
</dbReference>
<evidence type="ECO:0000313" key="6">
    <source>
        <dbReference type="RefSeq" id="XP_021566308.1"/>
    </source>
</evidence>
<feature type="domain" description="SOCS box" evidence="4">
    <location>
        <begin position="188"/>
        <end position="226"/>
    </location>
</feature>
<dbReference type="RefSeq" id="XP_021566308.1">
    <property type="nucleotide sequence ID" value="XM_021710633.1"/>
</dbReference>
<dbReference type="PANTHER" id="PTHR24133:SF51">
    <property type="entry name" value="ANKYRIN REPEAT AND SOCS BOX CONTAINING 4"/>
    <property type="match status" value="1"/>
</dbReference>
<dbReference type="PROSITE" id="PS50088">
    <property type="entry name" value="ANK_REPEAT"/>
    <property type="match status" value="1"/>
</dbReference>
<dbReference type="InterPro" id="IPR002110">
    <property type="entry name" value="Ankyrin_rpt"/>
</dbReference>
<dbReference type="SUPFAM" id="SSF48403">
    <property type="entry name" value="Ankyrin repeat"/>
    <property type="match status" value="1"/>
</dbReference>
<evidence type="ECO:0000313" key="5">
    <source>
        <dbReference type="Proteomes" id="UP000189704"/>
    </source>
</evidence>
<dbReference type="Gene3D" id="1.25.40.20">
    <property type="entry name" value="Ankyrin repeat-containing domain"/>
    <property type="match status" value="1"/>
</dbReference>
<accession>A0A3Q0DX50</accession>
<dbReference type="CTD" id="92591"/>
<evidence type="ECO:0000256" key="1">
    <source>
        <dbReference type="ARBA" id="ARBA00004906"/>
    </source>
</evidence>
<dbReference type="Pfam" id="PF07525">
    <property type="entry name" value="SOCS_box"/>
    <property type="match status" value="1"/>
</dbReference>
<dbReference type="PANTHER" id="PTHR24133">
    <property type="entry name" value="ANKYRIN DOMAIN-CONTAINING"/>
    <property type="match status" value="1"/>
</dbReference>
<dbReference type="Pfam" id="PF12796">
    <property type="entry name" value="Ank_2"/>
    <property type="match status" value="1"/>
</dbReference>